<dbReference type="RefSeq" id="WP_020508701.1">
    <property type="nucleotide sequence ID" value="NZ_FMAI01000023.1"/>
</dbReference>
<sequence length="61" mass="6371">MYYVAAALLVLSGLFYSASHHEIGSFGVTMCSYGGAFCDNPLIVFSGAALAAAWGMFVSVK</sequence>
<dbReference type="Proteomes" id="UP000199184">
    <property type="component" value="Unassembled WGS sequence"/>
</dbReference>
<feature type="transmembrane region" description="Helical" evidence="1">
    <location>
        <begin position="43"/>
        <end position="60"/>
    </location>
</feature>
<dbReference type="AlphaFoldDB" id="A0A1C3XPJ6"/>
<accession>A0A1C3XPJ6</accession>
<reference evidence="3" key="1">
    <citation type="submission" date="2016-08" db="EMBL/GenBank/DDBJ databases">
        <authorList>
            <person name="Varghese N."/>
            <person name="Submissions Spin"/>
        </authorList>
    </citation>
    <scope>NUCLEOTIDE SEQUENCE [LARGE SCALE GENOMIC DNA]</scope>
    <source>
        <strain evidence="3">ERR11</strain>
    </source>
</reference>
<name>A0A1C3XPJ6_9BRAD</name>
<keyword evidence="3" id="KW-1185">Reference proteome</keyword>
<gene>
    <name evidence="2" type="ORF">GA0061098_102330</name>
</gene>
<keyword evidence="1" id="KW-0472">Membrane</keyword>
<evidence type="ECO:0000313" key="2">
    <source>
        <dbReference type="EMBL" id="SCB54075.1"/>
    </source>
</evidence>
<dbReference type="EMBL" id="FMAI01000023">
    <property type="protein sequence ID" value="SCB54075.1"/>
    <property type="molecule type" value="Genomic_DNA"/>
</dbReference>
<protein>
    <submittedName>
        <fullName evidence="2">Uncharacterized protein</fullName>
    </submittedName>
</protein>
<proteinExistence type="predicted"/>
<evidence type="ECO:0000256" key="1">
    <source>
        <dbReference type="SAM" id="Phobius"/>
    </source>
</evidence>
<evidence type="ECO:0000313" key="3">
    <source>
        <dbReference type="Proteomes" id="UP000199184"/>
    </source>
</evidence>
<organism evidence="2 3">
    <name type="scientific">Bradyrhizobium shewense</name>
    <dbReference type="NCBI Taxonomy" id="1761772"/>
    <lineage>
        <taxon>Bacteria</taxon>
        <taxon>Pseudomonadati</taxon>
        <taxon>Pseudomonadota</taxon>
        <taxon>Alphaproteobacteria</taxon>
        <taxon>Hyphomicrobiales</taxon>
        <taxon>Nitrobacteraceae</taxon>
        <taxon>Bradyrhizobium</taxon>
    </lineage>
</organism>
<keyword evidence="1" id="KW-0812">Transmembrane</keyword>
<keyword evidence="1" id="KW-1133">Transmembrane helix</keyword>